<feature type="compositionally biased region" description="Gly residues" evidence="1">
    <location>
        <begin position="71"/>
        <end position="80"/>
    </location>
</feature>
<evidence type="ECO:0000256" key="2">
    <source>
        <dbReference type="SAM" id="SignalP"/>
    </source>
</evidence>
<feature type="chain" id="PRO_5046459606" evidence="2">
    <location>
        <begin position="20"/>
        <end position="122"/>
    </location>
</feature>
<dbReference type="Proteomes" id="UP001433268">
    <property type="component" value="Unassembled WGS sequence"/>
</dbReference>
<feature type="compositionally biased region" description="Low complexity" evidence="1">
    <location>
        <begin position="93"/>
        <end position="102"/>
    </location>
</feature>
<evidence type="ECO:0000256" key="1">
    <source>
        <dbReference type="SAM" id="MobiDB-lite"/>
    </source>
</evidence>
<accession>A0ABR1VXH2</accession>
<reference evidence="3 4" key="1">
    <citation type="submission" date="2023-01" db="EMBL/GenBank/DDBJ databases">
        <title>Analysis of 21 Apiospora genomes using comparative genomics revels a genus with tremendous synthesis potential of carbohydrate active enzymes and secondary metabolites.</title>
        <authorList>
            <person name="Sorensen T."/>
        </authorList>
    </citation>
    <scope>NUCLEOTIDE SEQUENCE [LARGE SCALE GENOMIC DNA]</scope>
    <source>
        <strain evidence="3 4">CBS 114990</strain>
    </source>
</reference>
<protein>
    <submittedName>
        <fullName evidence="3">Uncharacterized protein</fullName>
    </submittedName>
</protein>
<dbReference type="GeneID" id="92046561"/>
<keyword evidence="4" id="KW-1185">Reference proteome</keyword>
<name>A0ABR1VXH2_9PEZI</name>
<keyword evidence="2" id="KW-0732">Signal</keyword>
<proteinExistence type="predicted"/>
<sequence length="122" mass="12056">MRSQTPLLVVASLLSVAFGGPVADPRSQAGAINSNNLAVRMAEPEPPFVKGGGGRGTGFPPDTMPPPFAPGQGGGGGGHPPKGHKPPHGDGGNPPESHTATWPPAPAPTLDGTDSGSTDETP</sequence>
<comment type="caution">
    <text evidence="3">The sequence shown here is derived from an EMBL/GenBank/DDBJ whole genome shotgun (WGS) entry which is preliminary data.</text>
</comment>
<evidence type="ECO:0000313" key="3">
    <source>
        <dbReference type="EMBL" id="KAK8074523.1"/>
    </source>
</evidence>
<dbReference type="EMBL" id="JAQQWN010000007">
    <property type="protein sequence ID" value="KAK8074523.1"/>
    <property type="molecule type" value="Genomic_DNA"/>
</dbReference>
<feature type="region of interest" description="Disordered" evidence="1">
    <location>
        <begin position="44"/>
        <end position="122"/>
    </location>
</feature>
<gene>
    <name evidence="3" type="ORF">PG997_009186</name>
</gene>
<feature type="signal peptide" evidence="2">
    <location>
        <begin position="1"/>
        <end position="19"/>
    </location>
</feature>
<feature type="compositionally biased region" description="Polar residues" evidence="1">
    <location>
        <begin position="112"/>
        <end position="122"/>
    </location>
</feature>
<dbReference type="RefSeq" id="XP_066665463.1">
    <property type="nucleotide sequence ID" value="XM_066813501.1"/>
</dbReference>
<organism evidence="3 4">
    <name type="scientific">Apiospora hydei</name>
    <dbReference type="NCBI Taxonomy" id="1337664"/>
    <lineage>
        <taxon>Eukaryota</taxon>
        <taxon>Fungi</taxon>
        <taxon>Dikarya</taxon>
        <taxon>Ascomycota</taxon>
        <taxon>Pezizomycotina</taxon>
        <taxon>Sordariomycetes</taxon>
        <taxon>Xylariomycetidae</taxon>
        <taxon>Amphisphaeriales</taxon>
        <taxon>Apiosporaceae</taxon>
        <taxon>Apiospora</taxon>
    </lineage>
</organism>
<evidence type="ECO:0000313" key="4">
    <source>
        <dbReference type="Proteomes" id="UP001433268"/>
    </source>
</evidence>